<evidence type="ECO:0000256" key="9">
    <source>
        <dbReference type="ARBA" id="ARBA00075265"/>
    </source>
</evidence>
<name>R7U1Z2_CAPTE</name>
<dbReference type="PANTHER" id="PTHR43979:SF1">
    <property type="entry name" value="PRE-MRNA-PROCESSING FACTOR 17"/>
    <property type="match status" value="1"/>
</dbReference>
<feature type="repeat" description="WD" evidence="11">
    <location>
        <begin position="357"/>
        <end position="389"/>
    </location>
</feature>
<dbReference type="PROSITE" id="PS50082">
    <property type="entry name" value="WD_REPEATS_2"/>
    <property type="match status" value="5"/>
</dbReference>
<dbReference type="Gene3D" id="2.130.10.10">
    <property type="entry name" value="YVTN repeat-like/Quinoprotein amine dehydrogenase"/>
    <property type="match status" value="1"/>
</dbReference>
<evidence type="ECO:0000256" key="6">
    <source>
        <dbReference type="ARBA" id="ARBA00023187"/>
    </source>
</evidence>
<keyword evidence="6" id="KW-0508">mRNA splicing</keyword>
<dbReference type="GO" id="GO:0071013">
    <property type="term" value="C:catalytic step 2 spliceosome"/>
    <property type="evidence" value="ECO:0007669"/>
    <property type="project" value="InterPro"/>
</dbReference>
<dbReference type="FunCoup" id="R7U1Z2">
    <property type="interactions" value="1656"/>
</dbReference>
<dbReference type="OrthoDB" id="10257301at2759"/>
<dbReference type="SMART" id="SM00320">
    <property type="entry name" value="WD40"/>
    <property type="match status" value="7"/>
</dbReference>
<evidence type="ECO:0000256" key="8">
    <source>
        <dbReference type="ARBA" id="ARBA00068146"/>
    </source>
</evidence>
<dbReference type="GO" id="GO:0003729">
    <property type="term" value="F:mRNA binding"/>
    <property type="evidence" value="ECO:0007669"/>
    <property type="project" value="TreeGrafter"/>
</dbReference>
<evidence type="ECO:0000313" key="14">
    <source>
        <dbReference type="EnsemblMetazoa" id="CapteP169920"/>
    </source>
</evidence>
<comment type="subcellular location">
    <subcellularLocation>
        <location evidence="1">Nucleus</location>
    </subcellularLocation>
</comment>
<dbReference type="PROSITE" id="PS50294">
    <property type="entry name" value="WD_REPEATS_REGION"/>
    <property type="match status" value="4"/>
</dbReference>
<keyword evidence="4" id="KW-0747">Spliceosome</keyword>
<dbReference type="InterPro" id="IPR015943">
    <property type="entry name" value="WD40/YVTN_repeat-like_dom_sf"/>
</dbReference>
<dbReference type="Proteomes" id="UP000014760">
    <property type="component" value="Unassembled WGS sequence"/>
</dbReference>
<evidence type="ECO:0000256" key="5">
    <source>
        <dbReference type="ARBA" id="ARBA00022737"/>
    </source>
</evidence>
<evidence type="ECO:0000256" key="4">
    <source>
        <dbReference type="ARBA" id="ARBA00022728"/>
    </source>
</evidence>
<keyword evidence="7" id="KW-0539">Nucleus</keyword>
<sequence>MQEDATSHRQIDPATKEVLHNPKYEELYAPVLGPDNPFKTEQERAPKNALNGLVEPTNLSLFQFETQRRTFTSYGYALDPSVSDASLTEPERFIGNADEAEGKDGLTVFEATKKRPGDKRKRHRNADPADVEGYLGPWGKFVDEKLVAKPTEEVQKEIDEYLSKKQRRKDNEIDEKPMEEKTKLHLEDPTDYLGRSWMHVPQDTGVNLKSEYPPEKCFLPKKLIHTWTGHTKGLSAIRWFPQYGHLLLSAGMDSKIKIWEVYNERRCIRTYLGHKQAVRDICFNNDGTQFLSAGYDRYIKLWDTETGACVSRFTNQKVAYCVRFNPEPDKHNFFVAGMADKKIVCWDIRSGEIVQEYDRHLGAVNSITFVDQNRRFVSTSDDKSVRVWEWDVPVDFKYIADPSMHSMPTTALSPNEKWLACQSMDNQIVVFNVLNRMKYMRKKIFRGHMVAGYSCTIDFSPDMSYLISGDADGKLFIWDWKTTRLFNRFKAHHDVCIAALWHPHETSKVATAGWDGLIKFWD</sequence>
<dbReference type="EnsemblMetazoa" id="CapteT169920">
    <property type="protein sequence ID" value="CapteP169920"/>
    <property type="gene ID" value="CapteG169920"/>
</dbReference>
<dbReference type="OMA" id="TLWHPHE"/>
<dbReference type="CDD" id="cd00200">
    <property type="entry name" value="WD40"/>
    <property type="match status" value="1"/>
</dbReference>
<feature type="repeat" description="WD" evidence="11">
    <location>
        <begin position="271"/>
        <end position="312"/>
    </location>
</feature>
<dbReference type="InterPro" id="IPR001680">
    <property type="entry name" value="WD40_rpt"/>
</dbReference>
<keyword evidence="5" id="KW-0677">Repeat</keyword>
<dbReference type="GO" id="GO:0000398">
    <property type="term" value="P:mRNA splicing, via spliceosome"/>
    <property type="evidence" value="ECO:0007669"/>
    <property type="project" value="InterPro"/>
</dbReference>
<dbReference type="AlphaFoldDB" id="R7U1Z2"/>
<dbReference type="EMBL" id="AMQN01001862">
    <property type="status" value="NOT_ANNOTATED_CDS"/>
    <property type="molecule type" value="Genomic_DNA"/>
</dbReference>
<reference evidence="14" key="3">
    <citation type="submission" date="2015-06" db="UniProtKB">
        <authorList>
            <consortium name="EnsemblMetazoa"/>
        </authorList>
    </citation>
    <scope>IDENTIFICATION</scope>
</reference>
<evidence type="ECO:0000256" key="2">
    <source>
        <dbReference type="ARBA" id="ARBA00022574"/>
    </source>
</evidence>
<evidence type="ECO:0000313" key="13">
    <source>
        <dbReference type="EMBL" id="ELU00239.1"/>
    </source>
</evidence>
<dbReference type="STRING" id="283909.R7U1Z2"/>
<dbReference type="PRINTS" id="PR00320">
    <property type="entry name" value="GPROTEINBRPT"/>
</dbReference>
<dbReference type="InterPro" id="IPR019775">
    <property type="entry name" value="WD40_repeat_CS"/>
</dbReference>
<feature type="region of interest" description="Disordered" evidence="12">
    <location>
        <begin position="1"/>
        <end position="22"/>
    </location>
</feature>
<keyword evidence="2 11" id="KW-0853">WD repeat</keyword>
<evidence type="ECO:0000313" key="15">
    <source>
        <dbReference type="Proteomes" id="UP000014760"/>
    </source>
</evidence>
<feature type="repeat" description="WD" evidence="11">
    <location>
        <begin position="489"/>
        <end position="522"/>
    </location>
</feature>
<dbReference type="InterPro" id="IPR032847">
    <property type="entry name" value="PRPF17"/>
</dbReference>
<accession>R7U1Z2</accession>
<dbReference type="Pfam" id="PF00400">
    <property type="entry name" value="WD40"/>
    <property type="match status" value="5"/>
</dbReference>
<dbReference type="EMBL" id="KB306105">
    <property type="protein sequence ID" value="ELU00239.1"/>
    <property type="molecule type" value="Genomic_DNA"/>
</dbReference>
<organism evidence="13">
    <name type="scientific">Capitella teleta</name>
    <name type="common">Polychaete worm</name>
    <dbReference type="NCBI Taxonomy" id="283909"/>
    <lineage>
        <taxon>Eukaryota</taxon>
        <taxon>Metazoa</taxon>
        <taxon>Spiralia</taxon>
        <taxon>Lophotrochozoa</taxon>
        <taxon>Annelida</taxon>
        <taxon>Polychaeta</taxon>
        <taxon>Sedentaria</taxon>
        <taxon>Scolecida</taxon>
        <taxon>Capitellidae</taxon>
        <taxon>Capitella</taxon>
    </lineage>
</organism>
<reference evidence="13 15" key="2">
    <citation type="journal article" date="2013" name="Nature">
        <title>Insights into bilaterian evolution from three spiralian genomes.</title>
        <authorList>
            <person name="Simakov O."/>
            <person name="Marletaz F."/>
            <person name="Cho S.J."/>
            <person name="Edsinger-Gonzales E."/>
            <person name="Havlak P."/>
            <person name="Hellsten U."/>
            <person name="Kuo D.H."/>
            <person name="Larsson T."/>
            <person name="Lv J."/>
            <person name="Arendt D."/>
            <person name="Savage R."/>
            <person name="Osoegawa K."/>
            <person name="de Jong P."/>
            <person name="Grimwood J."/>
            <person name="Chapman J.A."/>
            <person name="Shapiro H."/>
            <person name="Aerts A."/>
            <person name="Otillar R.P."/>
            <person name="Terry A.Y."/>
            <person name="Boore J.L."/>
            <person name="Grigoriev I.V."/>
            <person name="Lindberg D.R."/>
            <person name="Seaver E.C."/>
            <person name="Weisblat D.A."/>
            <person name="Putnam N.H."/>
            <person name="Rokhsar D.S."/>
        </authorList>
    </citation>
    <scope>NUCLEOTIDE SEQUENCE</scope>
    <source>
        <strain evidence="13 15">I ESC-2004</strain>
    </source>
</reference>
<keyword evidence="3" id="KW-0507">mRNA processing</keyword>
<dbReference type="FunFam" id="2.130.10.10:FF:000034">
    <property type="entry name" value="Pre-mRNA-processing factor 17, putative"/>
    <property type="match status" value="1"/>
</dbReference>
<feature type="repeat" description="WD" evidence="11">
    <location>
        <begin position="227"/>
        <end position="261"/>
    </location>
</feature>
<dbReference type="HOGENOM" id="CLU_022571_2_1_1"/>
<dbReference type="PANTHER" id="PTHR43979">
    <property type="entry name" value="PRE-MRNA-PROCESSING FACTOR 17"/>
    <property type="match status" value="1"/>
</dbReference>
<evidence type="ECO:0000256" key="12">
    <source>
        <dbReference type="SAM" id="MobiDB-lite"/>
    </source>
</evidence>
<reference evidence="15" key="1">
    <citation type="submission" date="2012-12" db="EMBL/GenBank/DDBJ databases">
        <authorList>
            <person name="Hellsten U."/>
            <person name="Grimwood J."/>
            <person name="Chapman J.A."/>
            <person name="Shapiro H."/>
            <person name="Aerts A."/>
            <person name="Otillar R.P."/>
            <person name="Terry A.Y."/>
            <person name="Boore J.L."/>
            <person name="Simakov O."/>
            <person name="Marletaz F."/>
            <person name="Cho S.-J."/>
            <person name="Edsinger-Gonzales E."/>
            <person name="Havlak P."/>
            <person name="Kuo D.-H."/>
            <person name="Larsson T."/>
            <person name="Lv J."/>
            <person name="Arendt D."/>
            <person name="Savage R."/>
            <person name="Osoegawa K."/>
            <person name="de Jong P."/>
            <person name="Lindberg D.R."/>
            <person name="Seaver E.C."/>
            <person name="Weisblat D.A."/>
            <person name="Putnam N.H."/>
            <person name="Grigoriev I.V."/>
            <person name="Rokhsar D.S."/>
        </authorList>
    </citation>
    <scope>NUCLEOTIDE SEQUENCE</scope>
    <source>
        <strain evidence="15">I ESC-2004</strain>
    </source>
</reference>
<feature type="repeat" description="WD" evidence="11">
    <location>
        <begin position="456"/>
        <end position="488"/>
    </location>
</feature>
<dbReference type="InterPro" id="IPR036322">
    <property type="entry name" value="WD40_repeat_dom_sf"/>
</dbReference>
<evidence type="ECO:0000256" key="11">
    <source>
        <dbReference type="PROSITE-ProRule" id="PRU00221"/>
    </source>
</evidence>
<evidence type="ECO:0000256" key="10">
    <source>
        <dbReference type="ARBA" id="ARBA00076678"/>
    </source>
</evidence>
<proteinExistence type="predicted"/>
<dbReference type="PROSITE" id="PS00678">
    <property type="entry name" value="WD_REPEATS_1"/>
    <property type="match status" value="1"/>
</dbReference>
<dbReference type="SUPFAM" id="SSF50978">
    <property type="entry name" value="WD40 repeat-like"/>
    <property type="match status" value="1"/>
</dbReference>
<keyword evidence="15" id="KW-1185">Reference proteome</keyword>
<evidence type="ECO:0000256" key="1">
    <source>
        <dbReference type="ARBA" id="ARBA00004123"/>
    </source>
</evidence>
<dbReference type="InterPro" id="IPR020472">
    <property type="entry name" value="WD40_PAC1"/>
</dbReference>
<evidence type="ECO:0000256" key="7">
    <source>
        <dbReference type="ARBA" id="ARBA00023242"/>
    </source>
</evidence>
<protein>
    <recommendedName>
        <fullName evidence="8">Pre-mRNA-processing factor 17</fullName>
    </recommendedName>
    <alternativeName>
        <fullName evidence="10">Cell division cycle 40 homolog</fullName>
    </alternativeName>
    <alternativeName>
        <fullName evidence="9">PRP17 homolog</fullName>
    </alternativeName>
</protein>
<evidence type="ECO:0000256" key="3">
    <source>
        <dbReference type="ARBA" id="ARBA00022664"/>
    </source>
</evidence>
<gene>
    <name evidence="13" type="ORF">CAPTEDRAFT_169920</name>
</gene>